<evidence type="ECO:0000313" key="3">
    <source>
        <dbReference type="EMBL" id="MCS3902589.1"/>
    </source>
</evidence>
<dbReference type="InterPro" id="IPR012349">
    <property type="entry name" value="Split_barrel_FMN-bd"/>
</dbReference>
<evidence type="ECO:0000259" key="1">
    <source>
        <dbReference type="Pfam" id="PF04289"/>
    </source>
</evidence>
<dbReference type="InterPro" id="IPR049288">
    <property type="entry name" value="DUF447_C"/>
</dbReference>
<evidence type="ECO:0000259" key="2">
    <source>
        <dbReference type="Pfam" id="PF20766"/>
    </source>
</evidence>
<organism evidence="3 4">
    <name type="scientific">Methylohalomonas lacus</name>
    <dbReference type="NCBI Taxonomy" id="398773"/>
    <lineage>
        <taxon>Bacteria</taxon>
        <taxon>Pseudomonadati</taxon>
        <taxon>Pseudomonadota</taxon>
        <taxon>Gammaproteobacteria</taxon>
        <taxon>Methylohalomonadales</taxon>
        <taxon>Methylohalomonadaceae</taxon>
        <taxon>Methylohalomonas</taxon>
    </lineage>
</organism>
<name>A0AAE3L0I8_9GAMM</name>
<proteinExistence type="predicted"/>
<dbReference type="Pfam" id="PF20766">
    <property type="entry name" value="DUF447_C"/>
    <property type="match status" value="1"/>
</dbReference>
<dbReference type="InterPro" id="IPR007386">
    <property type="entry name" value="DUF447_N"/>
</dbReference>
<dbReference type="Proteomes" id="UP001204445">
    <property type="component" value="Unassembled WGS sequence"/>
</dbReference>
<reference evidence="3" key="1">
    <citation type="submission" date="2022-08" db="EMBL/GenBank/DDBJ databases">
        <title>Genomic Encyclopedia of Type Strains, Phase III (KMG-III): the genomes of soil and plant-associated and newly described type strains.</title>
        <authorList>
            <person name="Whitman W."/>
        </authorList>
    </citation>
    <scope>NUCLEOTIDE SEQUENCE</scope>
    <source>
        <strain evidence="3">HMT 1</strain>
    </source>
</reference>
<dbReference type="AlphaFoldDB" id="A0AAE3L0I8"/>
<comment type="caution">
    <text evidence="3">The sequence shown here is derived from an EMBL/GenBank/DDBJ whole genome shotgun (WGS) entry which is preliminary data.</text>
</comment>
<keyword evidence="4" id="KW-1185">Reference proteome</keyword>
<dbReference type="SUPFAM" id="SSF50475">
    <property type="entry name" value="FMN-binding split barrel"/>
    <property type="match status" value="1"/>
</dbReference>
<dbReference type="Pfam" id="PF04289">
    <property type="entry name" value="DUF447_N"/>
    <property type="match status" value="1"/>
</dbReference>
<sequence length="191" mass="21789">MMIYETIVTTLNADDSVQIAPMGLRRVDDLYLIAPFRPSTTLANLERSGVAVVNLTDDVRVFAGCLTGRYDWPLQPAEVVAGRYLDAALSHLELRVERVDEDELRPRFYCRCVHEGMHKPFLGFNRAQVAVLECAILVSRLDRLPREKITNELEYLQIAMDKTAGERERQAWDWLMERINAHLDADAAQDA</sequence>
<dbReference type="Gene3D" id="1.20.58.290">
    <property type="entry name" value="Hypothetical membrane protein ta0354_69_121"/>
    <property type="match status" value="1"/>
</dbReference>
<feature type="domain" description="DUF447" evidence="1">
    <location>
        <begin position="4"/>
        <end position="118"/>
    </location>
</feature>
<feature type="domain" description="DUF447" evidence="2">
    <location>
        <begin position="125"/>
        <end position="177"/>
    </location>
</feature>
<protein>
    <recommendedName>
        <fullName evidence="5">DUF447 family protein</fullName>
    </recommendedName>
</protein>
<evidence type="ECO:0008006" key="5">
    <source>
        <dbReference type="Google" id="ProtNLM"/>
    </source>
</evidence>
<dbReference type="RefSeq" id="WP_310521965.1">
    <property type="nucleotide sequence ID" value="NZ_JANUCT010000003.1"/>
</dbReference>
<accession>A0AAE3L0I8</accession>
<gene>
    <name evidence="3" type="ORF">J2T55_000593</name>
</gene>
<evidence type="ECO:0000313" key="4">
    <source>
        <dbReference type="Proteomes" id="UP001204445"/>
    </source>
</evidence>
<dbReference type="EMBL" id="JANUCT010000003">
    <property type="protein sequence ID" value="MCS3902589.1"/>
    <property type="molecule type" value="Genomic_DNA"/>
</dbReference>
<dbReference type="Gene3D" id="2.30.110.10">
    <property type="entry name" value="Electron Transport, Fmn-binding Protein, Chain A"/>
    <property type="match status" value="1"/>
</dbReference>